<dbReference type="EMBL" id="DS547104">
    <property type="protein sequence ID" value="EDR07611.1"/>
    <property type="molecule type" value="Genomic_DNA"/>
</dbReference>
<dbReference type="InParanoid" id="B0DDH5"/>
<accession>B0DDH5</accession>
<name>B0DDH5_LACBS</name>
<dbReference type="KEGG" id="lbc:LACBIDRAFT_298726"/>
<dbReference type="AlphaFoldDB" id="B0DDH5"/>
<dbReference type="RefSeq" id="XP_001882003.1">
    <property type="nucleotide sequence ID" value="XM_001881968.1"/>
</dbReference>
<sequence length="77" mass="8369">MLPQVVAFGSSRLRLLTLPCICNVTKCTLSAVNASPWSSFDESAADFRSASTCFAPHPPSQGPTQCIEVRQTCWGRH</sequence>
<protein>
    <submittedName>
        <fullName evidence="1">Predicted protein</fullName>
    </submittedName>
</protein>
<proteinExistence type="predicted"/>
<reference evidence="1 2" key="1">
    <citation type="journal article" date="2008" name="Nature">
        <title>The genome of Laccaria bicolor provides insights into mycorrhizal symbiosis.</title>
        <authorList>
            <person name="Martin F."/>
            <person name="Aerts A."/>
            <person name="Ahren D."/>
            <person name="Brun A."/>
            <person name="Danchin E.G.J."/>
            <person name="Duchaussoy F."/>
            <person name="Gibon J."/>
            <person name="Kohler A."/>
            <person name="Lindquist E."/>
            <person name="Pereda V."/>
            <person name="Salamov A."/>
            <person name="Shapiro H.J."/>
            <person name="Wuyts J."/>
            <person name="Blaudez D."/>
            <person name="Buee M."/>
            <person name="Brokstein P."/>
            <person name="Canbaeck B."/>
            <person name="Cohen D."/>
            <person name="Courty P.E."/>
            <person name="Coutinho P.M."/>
            <person name="Delaruelle C."/>
            <person name="Detter J.C."/>
            <person name="Deveau A."/>
            <person name="DiFazio S."/>
            <person name="Duplessis S."/>
            <person name="Fraissinet-Tachet L."/>
            <person name="Lucic E."/>
            <person name="Frey-Klett P."/>
            <person name="Fourrey C."/>
            <person name="Feussner I."/>
            <person name="Gay G."/>
            <person name="Grimwood J."/>
            <person name="Hoegger P.J."/>
            <person name="Jain P."/>
            <person name="Kilaru S."/>
            <person name="Labbe J."/>
            <person name="Lin Y.C."/>
            <person name="Legue V."/>
            <person name="Le Tacon F."/>
            <person name="Marmeisse R."/>
            <person name="Melayah D."/>
            <person name="Montanini B."/>
            <person name="Muratet M."/>
            <person name="Nehls U."/>
            <person name="Niculita-Hirzel H."/>
            <person name="Oudot-Le Secq M.P."/>
            <person name="Peter M."/>
            <person name="Quesneville H."/>
            <person name="Rajashekar B."/>
            <person name="Reich M."/>
            <person name="Rouhier N."/>
            <person name="Schmutz J."/>
            <person name="Yin T."/>
            <person name="Chalot M."/>
            <person name="Henrissat B."/>
            <person name="Kuees U."/>
            <person name="Lucas S."/>
            <person name="Van de Peer Y."/>
            <person name="Podila G.K."/>
            <person name="Polle A."/>
            <person name="Pukkila P.J."/>
            <person name="Richardson P.M."/>
            <person name="Rouze P."/>
            <person name="Sanders I.R."/>
            <person name="Stajich J.E."/>
            <person name="Tunlid A."/>
            <person name="Tuskan G."/>
            <person name="Grigoriev I.V."/>
        </authorList>
    </citation>
    <scope>NUCLEOTIDE SEQUENCE [LARGE SCALE GENOMIC DNA]</scope>
    <source>
        <strain evidence="2">S238N-H82 / ATCC MYA-4686</strain>
    </source>
</reference>
<keyword evidence="2" id="KW-1185">Reference proteome</keyword>
<evidence type="ECO:0000313" key="1">
    <source>
        <dbReference type="EMBL" id="EDR07611.1"/>
    </source>
</evidence>
<dbReference type="GeneID" id="6077500"/>
<dbReference type="HOGENOM" id="CLU_2638483_0_0_1"/>
<organism evidence="2">
    <name type="scientific">Laccaria bicolor (strain S238N-H82 / ATCC MYA-4686)</name>
    <name type="common">Bicoloured deceiver</name>
    <name type="synonym">Laccaria laccata var. bicolor</name>
    <dbReference type="NCBI Taxonomy" id="486041"/>
    <lineage>
        <taxon>Eukaryota</taxon>
        <taxon>Fungi</taxon>
        <taxon>Dikarya</taxon>
        <taxon>Basidiomycota</taxon>
        <taxon>Agaricomycotina</taxon>
        <taxon>Agaricomycetes</taxon>
        <taxon>Agaricomycetidae</taxon>
        <taxon>Agaricales</taxon>
        <taxon>Agaricineae</taxon>
        <taxon>Hydnangiaceae</taxon>
        <taxon>Laccaria</taxon>
    </lineage>
</organism>
<gene>
    <name evidence="1" type="ORF">LACBIDRAFT_298726</name>
</gene>
<evidence type="ECO:0000313" key="2">
    <source>
        <dbReference type="Proteomes" id="UP000001194"/>
    </source>
</evidence>
<dbReference type="Proteomes" id="UP000001194">
    <property type="component" value="Unassembled WGS sequence"/>
</dbReference>